<gene>
    <name evidence="1" type="ORF">RPERSI_LOCUS35181</name>
</gene>
<keyword evidence="2" id="KW-1185">Reference proteome</keyword>
<feature type="non-terminal residue" evidence="1">
    <location>
        <position position="1"/>
    </location>
</feature>
<evidence type="ECO:0000313" key="1">
    <source>
        <dbReference type="EMBL" id="CAG8848545.1"/>
    </source>
</evidence>
<evidence type="ECO:0000313" key="2">
    <source>
        <dbReference type="Proteomes" id="UP000789920"/>
    </source>
</evidence>
<accession>A0ACA9STF3</accession>
<sequence length="46" mass="5384">GNNASQLLTQLYKYKEIDPNWYIKPLIDSISNQLCGIFWIDPGQRE</sequence>
<reference evidence="1" key="1">
    <citation type="submission" date="2021-06" db="EMBL/GenBank/DDBJ databases">
        <authorList>
            <person name="Kallberg Y."/>
            <person name="Tangrot J."/>
            <person name="Rosling A."/>
        </authorList>
    </citation>
    <scope>NUCLEOTIDE SEQUENCE</scope>
    <source>
        <strain evidence="1">MA461A</strain>
    </source>
</reference>
<organism evidence="1 2">
    <name type="scientific">Racocetra persica</name>
    <dbReference type="NCBI Taxonomy" id="160502"/>
    <lineage>
        <taxon>Eukaryota</taxon>
        <taxon>Fungi</taxon>
        <taxon>Fungi incertae sedis</taxon>
        <taxon>Mucoromycota</taxon>
        <taxon>Glomeromycotina</taxon>
        <taxon>Glomeromycetes</taxon>
        <taxon>Diversisporales</taxon>
        <taxon>Gigasporaceae</taxon>
        <taxon>Racocetra</taxon>
    </lineage>
</organism>
<dbReference type="Proteomes" id="UP000789920">
    <property type="component" value="Unassembled WGS sequence"/>
</dbReference>
<protein>
    <submittedName>
        <fullName evidence="1">20053_t:CDS:1</fullName>
    </submittedName>
</protein>
<feature type="non-terminal residue" evidence="1">
    <location>
        <position position="46"/>
    </location>
</feature>
<name>A0ACA9STF3_9GLOM</name>
<comment type="caution">
    <text evidence="1">The sequence shown here is derived from an EMBL/GenBank/DDBJ whole genome shotgun (WGS) entry which is preliminary data.</text>
</comment>
<dbReference type="EMBL" id="CAJVQC010161274">
    <property type="protein sequence ID" value="CAG8848545.1"/>
    <property type="molecule type" value="Genomic_DNA"/>
</dbReference>
<proteinExistence type="predicted"/>